<evidence type="ECO:0000313" key="2">
    <source>
        <dbReference type="Proteomes" id="UP001473302"/>
    </source>
</evidence>
<sequence>MQQKPTLKSRTQSLHFNVPLTDETLLDFATTCPGVNTLTLFINLLNNLSIPKTVSVITTHWSRTLIKIRMDELLLPKVLPLLCHQLQDVTGSWGSLLDADSCLIAMPKLFILDVDNDDEYELTIPVLDRMRIAYPRLKKLTTSYFNLKQVHDYKPVVPFPHVRSFHLLNSNVLDCGLRHIMKMFSDLKEYSVIRSYVGDSSTEDRKKLFKDMALVHPFICDLKLDLFTDLALYSCFMRITSLQLEAIPEEDIISHRVPVDLIKLVSGLPLLKHFKLYGVVHLESNEPLNHYLLNTYQSGCTLTDQLEDDEEEEQEDENDLFEISTDDIHYSKRELYKNMLVNKILPKTPIWNIQPDLSTYNPSSSLVTSDTAISKLVSLNIEMVTLRNPTFLWLKHNCPLLQELHVLKTEPYPYAVIELGPRVHTFTLSFNRRYDSLELPIICLNNTVSLEYVGGKYKQTEYAKQMTQITNAYKIHVHFTSSLREFKFCDHFICLPK</sequence>
<dbReference type="EMBL" id="BAABUK010000043">
    <property type="protein sequence ID" value="GAA5817478.1"/>
    <property type="molecule type" value="Genomic_DNA"/>
</dbReference>
<evidence type="ECO:0008006" key="3">
    <source>
        <dbReference type="Google" id="ProtNLM"/>
    </source>
</evidence>
<gene>
    <name evidence="1" type="ORF">MFLAVUS_011026</name>
</gene>
<keyword evidence="2" id="KW-1185">Reference proteome</keyword>
<reference evidence="1 2" key="1">
    <citation type="submission" date="2024-04" db="EMBL/GenBank/DDBJ databases">
        <title>genome sequences of Mucor flavus KT1a and Helicostylum pulchrum KT1b strains isolated from the surface of a dry-aged beef.</title>
        <authorList>
            <person name="Toyotome T."/>
            <person name="Hosono M."/>
            <person name="Torimaru M."/>
            <person name="Fukuda K."/>
            <person name="Mikami N."/>
        </authorList>
    </citation>
    <scope>NUCLEOTIDE SEQUENCE [LARGE SCALE GENOMIC DNA]</scope>
    <source>
        <strain evidence="1 2">KT1a</strain>
    </source>
</reference>
<protein>
    <recommendedName>
        <fullName evidence="3">F-box domain-containing protein</fullName>
    </recommendedName>
</protein>
<accession>A0ABP9ZEC0</accession>
<name>A0ABP9ZEC0_9FUNG</name>
<dbReference type="Proteomes" id="UP001473302">
    <property type="component" value="Unassembled WGS sequence"/>
</dbReference>
<proteinExistence type="predicted"/>
<comment type="caution">
    <text evidence="1">The sequence shown here is derived from an EMBL/GenBank/DDBJ whole genome shotgun (WGS) entry which is preliminary data.</text>
</comment>
<evidence type="ECO:0000313" key="1">
    <source>
        <dbReference type="EMBL" id="GAA5817478.1"/>
    </source>
</evidence>
<organism evidence="1 2">
    <name type="scientific">Mucor flavus</name>
    <dbReference type="NCBI Taxonomy" id="439312"/>
    <lineage>
        <taxon>Eukaryota</taxon>
        <taxon>Fungi</taxon>
        <taxon>Fungi incertae sedis</taxon>
        <taxon>Mucoromycota</taxon>
        <taxon>Mucoromycotina</taxon>
        <taxon>Mucoromycetes</taxon>
        <taxon>Mucorales</taxon>
        <taxon>Mucorineae</taxon>
        <taxon>Mucoraceae</taxon>
        <taxon>Mucor</taxon>
    </lineage>
</organism>